<dbReference type="PANTHER" id="PTHR36838">
    <property type="entry name" value="AUXIN EFFLUX CARRIER FAMILY PROTEIN"/>
    <property type="match status" value="1"/>
</dbReference>
<keyword evidence="5 7" id="KW-1133">Transmembrane helix</keyword>
<evidence type="ECO:0000256" key="1">
    <source>
        <dbReference type="ARBA" id="ARBA00004141"/>
    </source>
</evidence>
<gene>
    <name evidence="8" type="ORF">KVH43_04220</name>
</gene>
<organism evidence="8 9">
    <name type="scientific">Crassaminicella indica</name>
    <dbReference type="NCBI Taxonomy" id="2855394"/>
    <lineage>
        <taxon>Bacteria</taxon>
        <taxon>Bacillati</taxon>
        <taxon>Bacillota</taxon>
        <taxon>Clostridia</taxon>
        <taxon>Eubacteriales</taxon>
        <taxon>Clostridiaceae</taxon>
        <taxon>Crassaminicella</taxon>
    </lineage>
</organism>
<evidence type="ECO:0000256" key="4">
    <source>
        <dbReference type="ARBA" id="ARBA00022692"/>
    </source>
</evidence>
<dbReference type="PANTHER" id="PTHR36838:SF1">
    <property type="entry name" value="SLR1864 PROTEIN"/>
    <property type="match status" value="1"/>
</dbReference>
<dbReference type="Proteomes" id="UP000886818">
    <property type="component" value="Chromosome"/>
</dbReference>
<evidence type="ECO:0000256" key="6">
    <source>
        <dbReference type="ARBA" id="ARBA00023136"/>
    </source>
</evidence>
<evidence type="ECO:0000313" key="9">
    <source>
        <dbReference type="Proteomes" id="UP000886818"/>
    </source>
</evidence>
<feature type="transmembrane region" description="Helical" evidence="7">
    <location>
        <begin position="100"/>
        <end position="119"/>
    </location>
</feature>
<accession>A0ABX8REQ8</accession>
<keyword evidence="6 7" id="KW-0472">Membrane</keyword>
<sequence>MIIADAVQSVLSIVIMIGVGYFLAHKGWLDDKASKLFSKLVVSVSLPALMFSNLMKNFNKDMLMESKLGIGIAFFTMFLAYGVSILIARLLKIPPNRRGLFQSMFALSNTIFIGLPVNLSLFGEKSVPMVLLYYIANTTTFWTIGVYNIRKDSGRNDQEGIFTLNTVKRIFSPPLMGFLVALIFILLKIMLPKFIINSCRSIGNLTTALSMFFIGIIIHEINIKDIRFDKNMIMLLIGRFIFCPLIVFSACYYFDVPLLMKKVFVIEAAMPVMTQSAIVAQAYEADYKYATVMVSVTTIASLIFIPFYTALLSL</sequence>
<evidence type="ECO:0000256" key="5">
    <source>
        <dbReference type="ARBA" id="ARBA00022989"/>
    </source>
</evidence>
<feature type="transmembrane region" description="Helical" evidence="7">
    <location>
        <begin position="289"/>
        <end position="311"/>
    </location>
</feature>
<comment type="subcellular location">
    <subcellularLocation>
        <location evidence="1">Membrane</location>
        <topology evidence="1">Multi-pass membrane protein</topology>
    </subcellularLocation>
</comment>
<dbReference type="InterPro" id="IPR004776">
    <property type="entry name" value="Mem_transp_PIN-like"/>
</dbReference>
<feature type="transmembrane region" description="Helical" evidence="7">
    <location>
        <begin position="170"/>
        <end position="190"/>
    </location>
</feature>
<protein>
    <submittedName>
        <fullName evidence="8">AEC family transporter</fullName>
    </submittedName>
</protein>
<feature type="transmembrane region" description="Helical" evidence="7">
    <location>
        <begin position="6"/>
        <end position="24"/>
    </location>
</feature>
<feature type="transmembrane region" description="Helical" evidence="7">
    <location>
        <begin position="131"/>
        <end position="149"/>
    </location>
</feature>
<keyword evidence="9" id="KW-1185">Reference proteome</keyword>
<name>A0ABX8REQ8_9CLOT</name>
<keyword evidence="4 7" id="KW-0812">Transmembrane</keyword>
<feature type="transmembrane region" description="Helical" evidence="7">
    <location>
        <begin position="36"/>
        <end position="56"/>
    </location>
</feature>
<evidence type="ECO:0000256" key="2">
    <source>
        <dbReference type="ARBA" id="ARBA00022448"/>
    </source>
</evidence>
<keyword evidence="2" id="KW-0813">Transport</keyword>
<feature type="transmembrane region" description="Helical" evidence="7">
    <location>
        <begin position="233"/>
        <end position="255"/>
    </location>
</feature>
<reference evidence="8" key="1">
    <citation type="submission" date="2021-07" db="EMBL/GenBank/DDBJ databases">
        <title>Complete genome sequence of Crassaminicella sp. 143-21, isolated from a deep-sea hydrothermal vent.</title>
        <authorList>
            <person name="Li X."/>
        </authorList>
    </citation>
    <scope>NUCLEOTIDE SEQUENCE</scope>
    <source>
        <strain evidence="8">143-21</strain>
    </source>
</reference>
<evidence type="ECO:0000256" key="7">
    <source>
        <dbReference type="SAM" id="Phobius"/>
    </source>
</evidence>
<evidence type="ECO:0000313" key="8">
    <source>
        <dbReference type="EMBL" id="QXM06932.1"/>
    </source>
</evidence>
<feature type="transmembrane region" description="Helical" evidence="7">
    <location>
        <begin position="202"/>
        <end position="221"/>
    </location>
</feature>
<evidence type="ECO:0000256" key="3">
    <source>
        <dbReference type="ARBA" id="ARBA00022475"/>
    </source>
</evidence>
<dbReference type="EMBL" id="CP078093">
    <property type="protein sequence ID" value="QXM06932.1"/>
    <property type="molecule type" value="Genomic_DNA"/>
</dbReference>
<dbReference type="RefSeq" id="WP_218283625.1">
    <property type="nucleotide sequence ID" value="NZ_CP078093.1"/>
</dbReference>
<feature type="transmembrane region" description="Helical" evidence="7">
    <location>
        <begin position="68"/>
        <end position="88"/>
    </location>
</feature>
<dbReference type="Pfam" id="PF03547">
    <property type="entry name" value="Mem_trans"/>
    <property type="match status" value="1"/>
</dbReference>
<proteinExistence type="predicted"/>
<keyword evidence="3" id="KW-1003">Cell membrane</keyword>